<dbReference type="OrthoDB" id="9769667at2"/>
<dbReference type="EMBL" id="CP003360">
    <property type="protein sequence ID" value="AFM27542.1"/>
    <property type="molecule type" value="Genomic_DNA"/>
</dbReference>
<name>I4CDA1_DESTA</name>
<sequence length="370" mass="41417">MESRRKFCATVGAALVAAPVVASQAISKAEAAEETWTWKGQAFCSRANRLYELGEDFGEMITKYSNGRVKIQFHQAGEMVPAGQVFDATGQGIIDFGQGCPCLAKSKAYAAQWFCDAPGSQSPIEKIIWYYNGGGKEILEDIFHKKYNSHPLFMIAITAEIWLYSNKKINTVDDLKGLKMRAAGVRGEVLTKFGTSVVVLPEGEMVPAMERKVIDAMEYSSINCTYPVGFCDVTKYLYMHPTKSTSPINIWAINLDKWNKLPADIKKSIEKASRDATLRSLAWGIEQDTLTLKKAVEEKKSEVLVLPSDVIKAFDEASADYYYEKAQKDKDLARILESWAKFKKDYGKYGKWMDYFNMTGDHIGLVKGDS</sequence>
<dbReference type="NCBIfam" id="NF037995">
    <property type="entry name" value="TRAP_S1"/>
    <property type="match status" value="1"/>
</dbReference>
<evidence type="ECO:0000256" key="3">
    <source>
        <dbReference type="SAM" id="SignalP"/>
    </source>
</evidence>
<protein>
    <submittedName>
        <fullName evidence="4">TRAP-type mannitol/chloroaromatic compound transport system, periplasmic component</fullName>
    </submittedName>
</protein>
<accession>I4CDA1</accession>
<keyword evidence="2" id="KW-0408">Iron</keyword>
<keyword evidence="2" id="KW-0411">Iron-sulfur</keyword>
<feature type="chain" id="PRO_5003687274" evidence="3">
    <location>
        <begin position="23"/>
        <end position="370"/>
    </location>
</feature>
<dbReference type="InterPro" id="IPR038404">
    <property type="entry name" value="TRAP_DctP_sf"/>
</dbReference>
<dbReference type="PANTHER" id="PTHR33376">
    <property type="match status" value="1"/>
</dbReference>
<evidence type="ECO:0000256" key="1">
    <source>
        <dbReference type="ARBA" id="ARBA00022729"/>
    </source>
</evidence>
<organism evidence="4 5">
    <name type="scientific">Desulfomonile tiedjei (strain ATCC 49306 / DSM 6799 / DCB-1)</name>
    <dbReference type="NCBI Taxonomy" id="706587"/>
    <lineage>
        <taxon>Bacteria</taxon>
        <taxon>Pseudomonadati</taxon>
        <taxon>Thermodesulfobacteriota</taxon>
        <taxon>Desulfomonilia</taxon>
        <taxon>Desulfomonilales</taxon>
        <taxon>Desulfomonilaceae</taxon>
        <taxon>Desulfomonile</taxon>
    </lineage>
</organism>
<feature type="signal peptide" evidence="3">
    <location>
        <begin position="1"/>
        <end position="22"/>
    </location>
</feature>
<keyword evidence="2" id="KW-0479">Metal-binding</keyword>
<evidence type="ECO:0000256" key="2">
    <source>
        <dbReference type="ARBA" id="ARBA00023014"/>
    </source>
</evidence>
<dbReference type="GO" id="GO:0051536">
    <property type="term" value="F:iron-sulfur cluster binding"/>
    <property type="evidence" value="ECO:0007669"/>
    <property type="project" value="UniProtKB-KW"/>
</dbReference>
<proteinExistence type="predicted"/>
<dbReference type="PROSITE" id="PS51318">
    <property type="entry name" value="TAT"/>
    <property type="match status" value="1"/>
</dbReference>
<keyword evidence="5" id="KW-1185">Reference proteome</keyword>
<dbReference type="Gene3D" id="3.40.190.170">
    <property type="entry name" value="Bacterial extracellular solute-binding protein, family 7"/>
    <property type="match status" value="1"/>
</dbReference>
<dbReference type="RefSeq" id="WP_014812648.1">
    <property type="nucleotide sequence ID" value="NC_018025.1"/>
</dbReference>
<dbReference type="InterPro" id="IPR006311">
    <property type="entry name" value="TAT_signal"/>
</dbReference>
<reference evidence="5" key="1">
    <citation type="submission" date="2012-06" db="EMBL/GenBank/DDBJ databases">
        <title>Complete sequence of chromosome of Desulfomonile tiedjei DSM 6799.</title>
        <authorList>
            <person name="Lucas S."/>
            <person name="Copeland A."/>
            <person name="Lapidus A."/>
            <person name="Glavina del Rio T."/>
            <person name="Dalin E."/>
            <person name="Tice H."/>
            <person name="Bruce D."/>
            <person name="Goodwin L."/>
            <person name="Pitluck S."/>
            <person name="Peters L."/>
            <person name="Ovchinnikova G."/>
            <person name="Zeytun A."/>
            <person name="Lu M."/>
            <person name="Kyrpides N."/>
            <person name="Mavromatis K."/>
            <person name="Ivanova N."/>
            <person name="Brettin T."/>
            <person name="Detter J.C."/>
            <person name="Han C."/>
            <person name="Larimer F."/>
            <person name="Land M."/>
            <person name="Hauser L."/>
            <person name="Markowitz V."/>
            <person name="Cheng J.-F."/>
            <person name="Hugenholtz P."/>
            <person name="Woyke T."/>
            <person name="Wu D."/>
            <person name="Spring S."/>
            <person name="Schroeder M."/>
            <person name="Brambilla E."/>
            <person name="Klenk H.-P."/>
            <person name="Eisen J.A."/>
        </authorList>
    </citation>
    <scope>NUCLEOTIDE SEQUENCE [LARGE SCALE GENOMIC DNA]</scope>
    <source>
        <strain evidence="5">ATCC 49306 / DSM 6799 / DCB-1</strain>
    </source>
</reference>
<dbReference type="PANTHER" id="PTHR33376:SF5">
    <property type="entry name" value="EXTRACYTOPLASMIC SOLUTE RECEPTOR PROTEIN"/>
    <property type="match status" value="1"/>
</dbReference>
<dbReference type="AlphaFoldDB" id="I4CDA1"/>
<dbReference type="InterPro" id="IPR018389">
    <property type="entry name" value="DctP_fam"/>
</dbReference>
<dbReference type="Proteomes" id="UP000006055">
    <property type="component" value="Chromosome"/>
</dbReference>
<dbReference type="GO" id="GO:0055085">
    <property type="term" value="P:transmembrane transport"/>
    <property type="evidence" value="ECO:0007669"/>
    <property type="project" value="InterPro"/>
</dbReference>
<dbReference type="Gene3D" id="3.40.190.10">
    <property type="entry name" value="Periplasmic binding protein-like II"/>
    <property type="match status" value="1"/>
</dbReference>
<dbReference type="KEGG" id="dti:Desti_4928"/>
<dbReference type="HOGENOM" id="CLU_036176_0_1_7"/>
<evidence type="ECO:0000313" key="5">
    <source>
        <dbReference type="Proteomes" id="UP000006055"/>
    </source>
</evidence>
<dbReference type="Pfam" id="PF03480">
    <property type="entry name" value="DctP"/>
    <property type="match status" value="1"/>
</dbReference>
<gene>
    <name evidence="4" type="ordered locus">Desti_4928</name>
</gene>
<evidence type="ECO:0000313" key="4">
    <source>
        <dbReference type="EMBL" id="AFM27542.1"/>
    </source>
</evidence>
<keyword evidence="1 3" id="KW-0732">Signal</keyword>
<dbReference type="eggNOG" id="COG4663">
    <property type="taxonomic scope" value="Bacteria"/>
</dbReference>
<dbReference type="STRING" id="706587.Desti_4928"/>